<dbReference type="InterPro" id="IPR005302">
    <property type="entry name" value="MoCF_Sase_C"/>
</dbReference>
<dbReference type="PROSITE" id="PS51340">
    <property type="entry name" value="MOSC"/>
    <property type="match status" value="1"/>
</dbReference>
<accession>A0ABV4P593</accession>
<dbReference type="SUPFAM" id="SSF50800">
    <property type="entry name" value="PK beta-barrel domain-like"/>
    <property type="match status" value="1"/>
</dbReference>
<sequence>MKIVSINVSKKKVVEYKGELITTGIFKKPVKGRIFVNRNNLEGDEQADLKHHGGFDMAVYAFASDHYEYWKRILESSHLPFGAFGENLTVAGLIEEDVFIGDQFQVGDCLLEVSQPRTPCFKLNMALDNDKAVKLFIDHLSTGVYFRVLEEGHIEEGEELSKVSEVTGSVSVKAMFRALFDKEYTYSKQVLETALQIQALSREWQEKSDRRLLRIS</sequence>
<dbReference type="EMBL" id="JBGMEK010000101">
    <property type="protein sequence ID" value="MFA0813509.1"/>
    <property type="molecule type" value="Genomic_DNA"/>
</dbReference>
<dbReference type="PANTHER" id="PTHR30212">
    <property type="entry name" value="PROTEIN YIIM"/>
    <property type="match status" value="1"/>
</dbReference>
<organism evidence="2 3">
    <name type="scientific">Microbulbifer epialgicus</name>
    <dbReference type="NCBI Taxonomy" id="393907"/>
    <lineage>
        <taxon>Bacteria</taxon>
        <taxon>Pseudomonadati</taxon>
        <taxon>Pseudomonadota</taxon>
        <taxon>Gammaproteobacteria</taxon>
        <taxon>Cellvibrionales</taxon>
        <taxon>Microbulbiferaceae</taxon>
        <taxon>Microbulbifer</taxon>
    </lineage>
</organism>
<evidence type="ECO:0000313" key="2">
    <source>
        <dbReference type="EMBL" id="MFA0813509.1"/>
    </source>
</evidence>
<gene>
    <name evidence="2" type="ORF">ACCI49_21680</name>
</gene>
<dbReference type="RefSeq" id="WP_371841323.1">
    <property type="nucleotide sequence ID" value="NZ_JBGMEK010000101.1"/>
</dbReference>
<dbReference type="Proteomes" id="UP001569428">
    <property type="component" value="Unassembled WGS sequence"/>
</dbReference>
<evidence type="ECO:0000259" key="1">
    <source>
        <dbReference type="PROSITE" id="PS51340"/>
    </source>
</evidence>
<keyword evidence="3" id="KW-1185">Reference proteome</keyword>
<feature type="domain" description="MOSC" evidence="1">
    <location>
        <begin position="28"/>
        <end position="163"/>
    </location>
</feature>
<dbReference type="InterPro" id="IPR052353">
    <property type="entry name" value="Benzoxazolinone_Detox_Enz"/>
</dbReference>
<proteinExistence type="predicted"/>
<dbReference type="Pfam" id="PF03473">
    <property type="entry name" value="MOSC"/>
    <property type="match status" value="1"/>
</dbReference>
<name>A0ABV4P593_9GAMM</name>
<dbReference type="Gene3D" id="2.40.33.20">
    <property type="entry name" value="PK beta-barrel domain-like"/>
    <property type="match status" value="1"/>
</dbReference>
<dbReference type="InterPro" id="IPR011037">
    <property type="entry name" value="Pyrv_Knase-like_insert_dom_sf"/>
</dbReference>
<evidence type="ECO:0000313" key="3">
    <source>
        <dbReference type="Proteomes" id="UP001569428"/>
    </source>
</evidence>
<dbReference type="PANTHER" id="PTHR30212:SF2">
    <property type="entry name" value="PROTEIN YIIM"/>
    <property type="match status" value="1"/>
</dbReference>
<reference evidence="2 3" key="1">
    <citation type="submission" date="2024-08" db="EMBL/GenBank/DDBJ databases">
        <authorList>
            <person name="Ishaq N."/>
        </authorList>
    </citation>
    <scope>NUCLEOTIDE SEQUENCE [LARGE SCALE GENOMIC DNA]</scope>
    <source>
        <strain evidence="2 3">DSM 18651</strain>
    </source>
</reference>
<protein>
    <submittedName>
        <fullName evidence="2">MOSC domain-containing protein</fullName>
    </submittedName>
</protein>
<comment type="caution">
    <text evidence="2">The sequence shown here is derived from an EMBL/GenBank/DDBJ whole genome shotgun (WGS) entry which is preliminary data.</text>
</comment>